<evidence type="ECO:0000256" key="2">
    <source>
        <dbReference type="ARBA" id="ARBA00022803"/>
    </source>
</evidence>
<dbReference type="PANTHER" id="PTHR45586">
    <property type="entry name" value="TPR REPEAT-CONTAINING PROTEIN PA4667"/>
    <property type="match status" value="1"/>
</dbReference>
<dbReference type="InterPro" id="IPR051012">
    <property type="entry name" value="CellSynth/LPSAsmb/PSIAsmb"/>
</dbReference>
<feature type="repeat" description="TPR" evidence="3">
    <location>
        <begin position="199"/>
        <end position="232"/>
    </location>
</feature>
<accession>A0A832I7F5</accession>
<dbReference type="SMART" id="SM00028">
    <property type="entry name" value="TPR"/>
    <property type="match status" value="6"/>
</dbReference>
<evidence type="ECO:0000256" key="3">
    <source>
        <dbReference type="PROSITE-ProRule" id="PRU00339"/>
    </source>
</evidence>
<dbReference type="SUPFAM" id="SSF48452">
    <property type="entry name" value="TPR-like"/>
    <property type="match status" value="1"/>
</dbReference>
<evidence type="ECO:0000259" key="4">
    <source>
        <dbReference type="Pfam" id="PF25068"/>
    </source>
</evidence>
<dbReference type="AlphaFoldDB" id="A0A832I7F5"/>
<dbReference type="EMBL" id="DTKQ01000059">
    <property type="protein sequence ID" value="HGZ80418.1"/>
    <property type="molecule type" value="Genomic_DNA"/>
</dbReference>
<feature type="domain" description="Tetratricopeptide repeat protein 21A/21B fourth ARM" evidence="4">
    <location>
        <begin position="170"/>
        <end position="281"/>
    </location>
</feature>
<dbReference type="Pfam" id="PF13181">
    <property type="entry name" value="TPR_8"/>
    <property type="match status" value="1"/>
</dbReference>
<dbReference type="Gene3D" id="1.25.40.10">
    <property type="entry name" value="Tetratricopeptide repeat domain"/>
    <property type="match status" value="1"/>
</dbReference>
<dbReference type="PANTHER" id="PTHR45586:SF1">
    <property type="entry name" value="LIPOPOLYSACCHARIDE ASSEMBLY PROTEIN B"/>
    <property type="match status" value="1"/>
</dbReference>
<keyword evidence="2 3" id="KW-0802">TPR repeat</keyword>
<reference evidence="5" key="1">
    <citation type="journal article" date="2020" name="mSystems">
        <title>Genome- and Community-Level Interaction Insights into Carbon Utilization and Element Cycling Functions of Hydrothermarchaeota in Hydrothermal Sediment.</title>
        <authorList>
            <person name="Zhou Z."/>
            <person name="Liu Y."/>
            <person name="Xu W."/>
            <person name="Pan J."/>
            <person name="Luo Z.H."/>
            <person name="Li M."/>
        </authorList>
    </citation>
    <scope>NUCLEOTIDE SEQUENCE [LARGE SCALE GENOMIC DNA]</scope>
    <source>
        <strain evidence="5">SpSt-86</strain>
    </source>
</reference>
<keyword evidence="1" id="KW-0677">Repeat</keyword>
<dbReference type="Pfam" id="PF25068">
    <property type="entry name" value="ARM_TT21_4th"/>
    <property type="match status" value="1"/>
</dbReference>
<dbReference type="InterPro" id="IPR011990">
    <property type="entry name" value="TPR-like_helical_dom_sf"/>
</dbReference>
<dbReference type="PROSITE" id="PS50293">
    <property type="entry name" value="TPR_REGION"/>
    <property type="match status" value="2"/>
</dbReference>
<evidence type="ECO:0000256" key="1">
    <source>
        <dbReference type="ARBA" id="ARBA00022737"/>
    </source>
</evidence>
<dbReference type="InterPro" id="IPR056836">
    <property type="entry name" value="ARM_TT21_4th"/>
</dbReference>
<dbReference type="PROSITE" id="PS50005">
    <property type="entry name" value="TPR"/>
    <property type="match status" value="3"/>
</dbReference>
<evidence type="ECO:0000313" key="5">
    <source>
        <dbReference type="EMBL" id="HGZ80418.1"/>
    </source>
</evidence>
<proteinExistence type="predicted"/>
<sequence length="357" mass="41953">MERVIDLIIGDRRIEVTTDTPMVVMVRDLLYDGDWHTMKQDLKEKKDVVEEIEKCAFIEENVVLLDERIYDPVCFDELKEWLECKKIFPKDFVHASLAGLYDLALDYADRDLHEEAFKVVKYILEVDKNYAPAYELYGSLLIEKGEIEQGIKYLDKAIEIDPWLVPAYSSLGEAYYNSGDYLRAASYWEREIEYAPDNKLTYFMLADAYRKLKAYDKVCEVLERLLKRDPDSIMAMFQLVQAYGDAGRLEDAKRMEEQILSLRPTRAEDVEPWARIQLKHGNYKRVEEFLNLLPDSERMKPYVKLLLALCALKQGNLEQAKRTFFEIKDHSPWYLYGNKDFLSEFLNEEEMRACGIS</sequence>
<name>A0A832I7F5_9THEM</name>
<organism evidence="5">
    <name type="scientific">Pseudothermotoga hypogea</name>
    <dbReference type="NCBI Taxonomy" id="57487"/>
    <lineage>
        <taxon>Bacteria</taxon>
        <taxon>Thermotogati</taxon>
        <taxon>Thermotogota</taxon>
        <taxon>Thermotogae</taxon>
        <taxon>Thermotogales</taxon>
        <taxon>Thermotogaceae</taxon>
        <taxon>Pseudothermotoga</taxon>
    </lineage>
</organism>
<comment type="caution">
    <text evidence="5">The sequence shown here is derived from an EMBL/GenBank/DDBJ whole genome shotgun (WGS) entry which is preliminary data.</text>
</comment>
<gene>
    <name evidence="5" type="ORF">ENW55_10605</name>
</gene>
<dbReference type="InterPro" id="IPR019734">
    <property type="entry name" value="TPR_rpt"/>
</dbReference>
<feature type="repeat" description="TPR" evidence="3">
    <location>
        <begin position="165"/>
        <end position="198"/>
    </location>
</feature>
<feature type="repeat" description="TPR" evidence="3">
    <location>
        <begin position="131"/>
        <end position="164"/>
    </location>
</feature>
<protein>
    <submittedName>
        <fullName evidence="5">Tetratricopeptide repeat protein</fullName>
    </submittedName>
</protein>